<dbReference type="Gene3D" id="2.10.70.10">
    <property type="entry name" value="Complement Module, domain 1"/>
    <property type="match status" value="1"/>
</dbReference>
<keyword evidence="2" id="KW-0768">Sushi</keyword>
<accession>A0A2T7PRZ6</accession>
<dbReference type="SUPFAM" id="SSF57535">
    <property type="entry name" value="Complement control module/SCR domain"/>
    <property type="match status" value="1"/>
</dbReference>
<sequence>MGRDVMTSSQGTGRSAGYHQTSSTAQHGGHDVTRRQGGCPAIKCSECQNILPVLGPEAVWTTCAEPAPVANTYRNVTQSELGNDINYTCYSSYTHKEGDLDRRCQATGQYSGTPPTCGRELSPPAFVLTDDEGGIAFTLCEDEYPTESSSSGEREITCSADLGRWQPLVFYCGKILDLHNISLSSTLTTGTTGWVTQEEVAPEWEAGLAAPDARELYDVDETTVRVTKADYSEGDSLADAVLTVTQTGGSFGECGNVTTSTIERLYLLKCDTRQGRKPWGHSIKVTARFLDGNPGRLELRDVSVQGRVHAGELALSGWGRVEMCVCVYFC</sequence>
<dbReference type="CDD" id="cd00033">
    <property type="entry name" value="CCP"/>
    <property type="match status" value="1"/>
</dbReference>
<dbReference type="Proteomes" id="UP000245119">
    <property type="component" value="Linkage Group LG2"/>
</dbReference>
<organism evidence="5 6">
    <name type="scientific">Pomacea canaliculata</name>
    <name type="common">Golden apple snail</name>
    <dbReference type="NCBI Taxonomy" id="400727"/>
    <lineage>
        <taxon>Eukaryota</taxon>
        <taxon>Metazoa</taxon>
        <taxon>Spiralia</taxon>
        <taxon>Lophotrochozoa</taxon>
        <taxon>Mollusca</taxon>
        <taxon>Gastropoda</taxon>
        <taxon>Caenogastropoda</taxon>
        <taxon>Architaenioglossa</taxon>
        <taxon>Ampullarioidea</taxon>
        <taxon>Ampullariidae</taxon>
        <taxon>Pomacea</taxon>
    </lineage>
</organism>
<protein>
    <recommendedName>
        <fullName evidence="4">Sushi domain-containing protein</fullName>
    </recommendedName>
</protein>
<comment type="caution">
    <text evidence="5">The sequence shown here is derived from an EMBL/GenBank/DDBJ whole genome shotgun (WGS) entry which is preliminary data.</text>
</comment>
<evidence type="ECO:0000256" key="3">
    <source>
        <dbReference type="SAM" id="MobiDB-lite"/>
    </source>
</evidence>
<feature type="region of interest" description="Disordered" evidence="3">
    <location>
        <begin position="1"/>
        <end position="32"/>
    </location>
</feature>
<feature type="domain" description="Sushi" evidence="4">
    <location>
        <begin position="61"/>
        <end position="119"/>
    </location>
</feature>
<reference evidence="5 6" key="1">
    <citation type="submission" date="2018-04" db="EMBL/GenBank/DDBJ databases">
        <title>The genome of golden apple snail Pomacea canaliculata provides insight into stress tolerance and invasive adaptation.</title>
        <authorList>
            <person name="Liu C."/>
            <person name="Liu B."/>
            <person name="Ren Y."/>
            <person name="Zhang Y."/>
            <person name="Wang H."/>
            <person name="Li S."/>
            <person name="Jiang F."/>
            <person name="Yin L."/>
            <person name="Zhang G."/>
            <person name="Qian W."/>
            <person name="Fan W."/>
        </authorList>
    </citation>
    <scope>NUCLEOTIDE SEQUENCE [LARGE SCALE GENOMIC DNA]</scope>
    <source>
        <strain evidence="5">SZHN2017</strain>
        <tissue evidence="5">Muscle</tissue>
    </source>
</reference>
<name>A0A2T7PRZ6_POMCA</name>
<proteinExistence type="predicted"/>
<keyword evidence="6" id="KW-1185">Reference proteome</keyword>
<evidence type="ECO:0000313" key="6">
    <source>
        <dbReference type="Proteomes" id="UP000245119"/>
    </source>
</evidence>
<dbReference type="InterPro" id="IPR000436">
    <property type="entry name" value="Sushi_SCR_CCP_dom"/>
</dbReference>
<comment type="caution">
    <text evidence="2">Lacks conserved residue(s) required for the propagation of feature annotation.</text>
</comment>
<evidence type="ECO:0000256" key="1">
    <source>
        <dbReference type="ARBA" id="ARBA00023157"/>
    </source>
</evidence>
<gene>
    <name evidence="5" type="ORF">C0Q70_03170</name>
</gene>
<evidence type="ECO:0000259" key="4">
    <source>
        <dbReference type="PROSITE" id="PS50923"/>
    </source>
</evidence>
<keyword evidence="1" id="KW-1015">Disulfide bond</keyword>
<evidence type="ECO:0000313" key="5">
    <source>
        <dbReference type="EMBL" id="PVD36195.1"/>
    </source>
</evidence>
<dbReference type="InterPro" id="IPR035976">
    <property type="entry name" value="Sushi/SCR/CCP_sf"/>
</dbReference>
<feature type="compositionally biased region" description="Polar residues" evidence="3">
    <location>
        <begin position="1"/>
        <end position="26"/>
    </location>
</feature>
<dbReference type="AlphaFoldDB" id="A0A2T7PRZ6"/>
<evidence type="ECO:0000256" key="2">
    <source>
        <dbReference type="PROSITE-ProRule" id="PRU00302"/>
    </source>
</evidence>
<dbReference type="Pfam" id="PF00084">
    <property type="entry name" value="Sushi"/>
    <property type="match status" value="1"/>
</dbReference>
<dbReference type="EMBL" id="PZQS01000002">
    <property type="protein sequence ID" value="PVD36195.1"/>
    <property type="molecule type" value="Genomic_DNA"/>
</dbReference>
<dbReference type="PROSITE" id="PS50923">
    <property type="entry name" value="SUSHI"/>
    <property type="match status" value="1"/>
</dbReference>
<dbReference type="OrthoDB" id="6102961at2759"/>